<organism evidence="7 8">
    <name type="scientific">Haliea salexigens</name>
    <dbReference type="NCBI Taxonomy" id="287487"/>
    <lineage>
        <taxon>Bacteria</taxon>
        <taxon>Pseudomonadati</taxon>
        <taxon>Pseudomonadota</taxon>
        <taxon>Gammaproteobacteria</taxon>
        <taxon>Cellvibrionales</taxon>
        <taxon>Halieaceae</taxon>
        <taxon>Haliea</taxon>
    </lineage>
</organism>
<comment type="function">
    <text evidence="5">Involved in formation and maintenance of cell shape.</text>
</comment>
<dbReference type="InterPro" id="IPR042177">
    <property type="entry name" value="Cell/Rod_1"/>
</dbReference>
<gene>
    <name evidence="7" type="ORF">DCP75_05220</name>
</gene>
<dbReference type="InterPro" id="IPR055342">
    <property type="entry name" value="MreC_beta-barrel_core"/>
</dbReference>
<evidence type="ECO:0000256" key="5">
    <source>
        <dbReference type="PIRNR" id="PIRNR038471"/>
    </source>
</evidence>
<evidence type="ECO:0000313" key="7">
    <source>
        <dbReference type="EMBL" id="HAN27111.1"/>
    </source>
</evidence>
<feature type="domain" description="Rod shape-determining protein MreC beta-barrel core" evidence="6">
    <location>
        <begin position="124"/>
        <end position="269"/>
    </location>
</feature>
<evidence type="ECO:0000256" key="4">
    <source>
        <dbReference type="ARBA" id="ARBA00032089"/>
    </source>
</evidence>
<dbReference type="PANTHER" id="PTHR34138:SF1">
    <property type="entry name" value="CELL SHAPE-DETERMINING PROTEIN MREC"/>
    <property type="match status" value="1"/>
</dbReference>
<dbReference type="GO" id="GO:0005886">
    <property type="term" value="C:plasma membrane"/>
    <property type="evidence" value="ECO:0007669"/>
    <property type="project" value="TreeGrafter"/>
</dbReference>
<dbReference type="Pfam" id="PF04085">
    <property type="entry name" value="MreC"/>
    <property type="match status" value="1"/>
</dbReference>
<proteinExistence type="inferred from homology"/>
<dbReference type="AlphaFoldDB" id="A0A3C1KKI3"/>
<dbReference type="Gene3D" id="2.40.10.350">
    <property type="entry name" value="Rod shape-determining protein MreC, domain 2"/>
    <property type="match status" value="1"/>
</dbReference>
<dbReference type="InterPro" id="IPR042175">
    <property type="entry name" value="Cell/Rod_MreC_2"/>
</dbReference>
<evidence type="ECO:0000256" key="3">
    <source>
        <dbReference type="ARBA" id="ARBA00022960"/>
    </source>
</evidence>
<protein>
    <recommendedName>
        <fullName evidence="2 5">Cell shape-determining protein MreC</fullName>
    </recommendedName>
    <alternativeName>
        <fullName evidence="4 5">Cell shape protein MreC</fullName>
    </alternativeName>
</protein>
<evidence type="ECO:0000313" key="8">
    <source>
        <dbReference type="Proteomes" id="UP000259273"/>
    </source>
</evidence>
<dbReference type="EMBL" id="DMND01000076">
    <property type="protein sequence ID" value="HAN27111.1"/>
    <property type="molecule type" value="Genomic_DNA"/>
</dbReference>
<dbReference type="Gene3D" id="2.40.10.340">
    <property type="entry name" value="Rod shape-determining protein MreC, domain 1"/>
    <property type="match status" value="1"/>
</dbReference>
<dbReference type="NCBIfam" id="TIGR00219">
    <property type="entry name" value="mreC"/>
    <property type="match status" value="1"/>
</dbReference>
<dbReference type="Proteomes" id="UP000259273">
    <property type="component" value="Unassembled WGS sequence"/>
</dbReference>
<evidence type="ECO:0000256" key="1">
    <source>
        <dbReference type="ARBA" id="ARBA00009369"/>
    </source>
</evidence>
<sequence>MKPLFLKESHLGLRISLAALVVVCLIAADLRYNKLEHGRAILDTLVAPVIWVADIPARLVQWQDTHIRSRGRLLEDNARLQRENLLLQGRSLQMASLQAENTRLRGLLNSTAMLRNDVLVAELIGVSPDPMRHQLVLNKGSTDGVYVGQPLIDADGLMGQVVEVGEVTSRVLLLTDLTHSVPVQVNRNGVRAIAEGTGSLDALEVQHISATTDIREGDLLVSSGLGGRFPVGYPIAEVVLVQRDPGQAFARVLARPTAALNRSRHVLLVFTNATEEAAPTQDLP</sequence>
<comment type="caution">
    <text evidence="7">The sequence shown here is derived from an EMBL/GenBank/DDBJ whole genome shotgun (WGS) entry which is preliminary data.</text>
</comment>
<keyword evidence="3 5" id="KW-0133">Cell shape</keyword>
<reference evidence="7 8" key="1">
    <citation type="journal article" date="2018" name="Nat. Biotechnol.">
        <title>A standardized bacterial taxonomy based on genome phylogeny substantially revises the tree of life.</title>
        <authorList>
            <person name="Parks D.H."/>
            <person name="Chuvochina M."/>
            <person name="Waite D.W."/>
            <person name="Rinke C."/>
            <person name="Skarshewski A."/>
            <person name="Chaumeil P.A."/>
            <person name="Hugenholtz P."/>
        </authorList>
    </citation>
    <scope>NUCLEOTIDE SEQUENCE [LARGE SCALE GENOMIC DNA]</scope>
    <source>
        <strain evidence="7">UBA9158</strain>
    </source>
</reference>
<evidence type="ECO:0000256" key="2">
    <source>
        <dbReference type="ARBA" id="ARBA00013855"/>
    </source>
</evidence>
<comment type="similarity">
    <text evidence="1 5">Belongs to the MreC family.</text>
</comment>
<accession>A0A3C1KKI3</accession>
<dbReference type="PIRSF" id="PIRSF038471">
    <property type="entry name" value="MreC"/>
    <property type="match status" value="1"/>
</dbReference>
<dbReference type="STRING" id="1121937.GCA_000423125_03005"/>
<name>A0A3C1KKI3_9GAMM</name>
<dbReference type="InterPro" id="IPR007221">
    <property type="entry name" value="MreC"/>
</dbReference>
<dbReference type="GO" id="GO:0008360">
    <property type="term" value="P:regulation of cell shape"/>
    <property type="evidence" value="ECO:0007669"/>
    <property type="project" value="UniProtKB-KW"/>
</dbReference>
<evidence type="ECO:0000259" key="6">
    <source>
        <dbReference type="Pfam" id="PF04085"/>
    </source>
</evidence>
<dbReference type="PANTHER" id="PTHR34138">
    <property type="entry name" value="CELL SHAPE-DETERMINING PROTEIN MREC"/>
    <property type="match status" value="1"/>
</dbReference>